<protein>
    <submittedName>
        <fullName evidence="1">Uncharacterized protein</fullName>
    </submittedName>
</protein>
<reference evidence="1 2" key="2">
    <citation type="journal article" date="2011" name="Stand. Genomic Sci.">
        <title>Complete genome sequence of Paludibacter propionicigenes type strain (WB4).</title>
        <authorList>
            <person name="Gronow S."/>
            <person name="Munk C."/>
            <person name="Lapidus A."/>
            <person name="Nolan M."/>
            <person name="Lucas S."/>
            <person name="Hammon N."/>
            <person name="Deshpande S."/>
            <person name="Cheng J.F."/>
            <person name="Tapia R."/>
            <person name="Han C."/>
            <person name="Goodwin L."/>
            <person name="Pitluck S."/>
            <person name="Liolios K."/>
            <person name="Ivanova N."/>
            <person name="Mavromatis K."/>
            <person name="Mikhailova N."/>
            <person name="Pati A."/>
            <person name="Chen A."/>
            <person name="Palaniappan K."/>
            <person name="Land M."/>
            <person name="Hauser L."/>
            <person name="Chang Y.J."/>
            <person name="Jeffries C.D."/>
            <person name="Brambilla E."/>
            <person name="Rohde M."/>
            <person name="Goker M."/>
            <person name="Detter J.C."/>
            <person name="Woyke T."/>
            <person name="Bristow J."/>
            <person name="Eisen J.A."/>
            <person name="Markowitz V."/>
            <person name="Hugenholtz P."/>
            <person name="Kyrpides N.C."/>
            <person name="Klenk H.P."/>
        </authorList>
    </citation>
    <scope>NUCLEOTIDE SEQUENCE [LARGE SCALE GENOMIC DNA]</scope>
    <source>
        <strain evidence="2">DSM 17365 / JCM 13257 / WB4</strain>
    </source>
</reference>
<dbReference type="eggNOG" id="ENOG50343HQ">
    <property type="taxonomic scope" value="Bacteria"/>
</dbReference>
<evidence type="ECO:0000313" key="2">
    <source>
        <dbReference type="Proteomes" id="UP000008718"/>
    </source>
</evidence>
<dbReference type="HOGENOM" id="CLU_2024448_0_0_10"/>
<dbReference type="AlphaFoldDB" id="E4T860"/>
<gene>
    <name evidence="1" type="ordered locus">Palpr_2775</name>
</gene>
<keyword evidence="2" id="KW-1185">Reference proteome</keyword>
<dbReference type="Proteomes" id="UP000008718">
    <property type="component" value="Chromosome"/>
</dbReference>
<evidence type="ECO:0000313" key="1">
    <source>
        <dbReference type="EMBL" id="ADQ80904.1"/>
    </source>
</evidence>
<dbReference type="RefSeq" id="WP_013446273.1">
    <property type="nucleotide sequence ID" value="NC_014734.1"/>
</dbReference>
<reference key="1">
    <citation type="submission" date="2010-11" db="EMBL/GenBank/DDBJ databases">
        <title>The complete genome of Paludibacter propionicigenes DSM 17365.</title>
        <authorList>
            <consortium name="US DOE Joint Genome Institute (JGI-PGF)"/>
            <person name="Lucas S."/>
            <person name="Copeland A."/>
            <person name="Lapidus A."/>
            <person name="Bruce D."/>
            <person name="Goodwin L."/>
            <person name="Pitluck S."/>
            <person name="Kyrpides N."/>
            <person name="Mavromatis K."/>
            <person name="Ivanova N."/>
            <person name="Munk A.C."/>
            <person name="Brettin T."/>
            <person name="Detter J.C."/>
            <person name="Han C."/>
            <person name="Tapia R."/>
            <person name="Land M."/>
            <person name="Hauser L."/>
            <person name="Markowitz V."/>
            <person name="Cheng J.-F."/>
            <person name="Hugenholtz P."/>
            <person name="Woyke T."/>
            <person name="Wu D."/>
            <person name="Gronow S."/>
            <person name="Wellnitz S."/>
            <person name="Brambilla E."/>
            <person name="Klenk H.-P."/>
            <person name="Eisen J.A."/>
        </authorList>
    </citation>
    <scope>NUCLEOTIDE SEQUENCE</scope>
    <source>
        <strain>WB4</strain>
    </source>
</reference>
<dbReference type="EMBL" id="CP002345">
    <property type="protein sequence ID" value="ADQ80904.1"/>
    <property type="molecule type" value="Genomic_DNA"/>
</dbReference>
<proteinExistence type="predicted"/>
<dbReference type="OrthoDB" id="6854289at2"/>
<name>E4T860_PALPW</name>
<sequence>MNESNYKYTATLLLPEDGKQYWTDIMQGRAAVPEDITVGSPVVMATALYTDGTFVVAGVSKSKDPTDYNIVFAWVYDQDGNKYPGWPIDLSDNEDFFVNSIAFSPTDADEADYLLIVSEAKV</sequence>
<dbReference type="KEGG" id="ppn:Palpr_2775"/>
<accession>E4T860</accession>
<organism evidence="1 2">
    <name type="scientific">Paludibacter propionicigenes (strain DSM 17365 / JCM 13257 / WB4)</name>
    <dbReference type="NCBI Taxonomy" id="694427"/>
    <lineage>
        <taxon>Bacteria</taxon>
        <taxon>Pseudomonadati</taxon>
        <taxon>Bacteroidota</taxon>
        <taxon>Bacteroidia</taxon>
        <taxon>Bacteroidales</taxon>
        <taxon>Paludibacteraceae</taxon>
        <taxon>Paludibacter</taxon>
    </lineage>
</organism>